<dbReference type="Pfam" id="PF07727">
    <property type="entry name" value="RVT_2"/>
    <property type="match status" value="1"/>
</dbReference>
<gene>
    <name evidence="2" type="ORF">E2562_020519</name>
</gene>
<dbReference type="SUPFAM" id="SSF56672">
    <property type="entry name" value="DNA/RNA polymerases"/>
    <property type="match status" value="1"/>
</dbReference>
<protein>
    <recommendedName>
        <fullName evidence="1">Reverse transcriptase Ty1/copia-type domain-containing protein</fullName>
    </recommendedName>
</protein>
<dbReference type="EMBL" id="SPHZ02000004">
    <property type="protein sequence ID" value="KAF0921910.1"/>
    <property type="molecule type" value="Genomic_DNA"/>
</dbReference>
<dbReference type="InterPro" id="IPR013103">
    <property type="entry name" value="RVT_2"/>
</dbReference>
<evidence type="ECO:0000313" key="3">
    <source>
        <dbReference type="Proteomes" id="UP000479710"/>
    </source>
</evidence>
<accession>A0A6G1EAV7</accession>
<evidence type="ECO:0000313" key="2">
    <source>
        <dbReference type="EMBL" id="KAF0921910.1"/>
    </source>
</evidence>
<dbReference type="InterPro" id="IPR043502">
    <property type="entry name" value="DNA/RNA_pol_sf"/>
</dbReference>
<feature type="domain" description="Reverse transcriptase Ty1/copia-type" evidence="1">
    <location>
        <begin position="10"/>
        <end position="149"/>
    </location>
</feature>
<reference evidence="2 3" key="1">
    <citation type="submission" date="2019-11" db="EMBL/GenBank/DDBJ databases">
        <title>Whole genome sequence of Oryza granulata.</title>
        <authorList>
            <person name="Li W."/>
        </authorList>
    </citation>
    <scope>NUCLEOTIDE SEQUENCE [LARGE SCALE GENOMIC DNA]</scope>
    <source>
        <strain evidence="3">cv. Menghai</strain>
        <tissue evidence="2">Leaf</tissue>
    </source>
</reference>
<organism evidence="2 3">
    <name type="scientific">Oryza meyeriana var. granulata</name>
    <dbReference type="NCBI Taxonomy" id="110450"/>
    <lineage>
        <taxon>Eukaryota</taxon>
        <taxon>Viridiplantae</taxon>
        <taxon>Streptophyta</taxon>
        <taxon>Embryophyta</taxon>
        <taxon>Tracheophyta</taxon>
        <taxon>Spermatophyta</taxon>
        <taxon>Magnoliopsida</taxon>
        <taxon>Liliopsida</taxon>
        <taxon>Poales</taxon>
        <taxon>Poaceae</taxon>
        <taxon>BOP clade</taxon>
        <taxon>Oryzoideae</taxon>
        <taxon>Oryzeae</taxon>
        <taxon>Oryzinae</taxon>
        <taxon>Oryza</taxon>
        <taxon>Oryza meyeriana</taxon>
    </lineage>
</organism>
<name>A0A6G1EAV7_9ORYZ</name>
<comment type="caution">
    <text evidence="2">The sequence shown here is derived from an EMBL/GenBank/DDBJ whole genome shotgun (WGS) entry which is preliminary data.</text>
</comment>
<evidence type="ECO:0000259" key="1">
    <source>
        <dbReference type="Pfam" id="PF07727"/>
    </source>
</evidence>
<sequence>MEEMDSIESNQTWRLVPLPPGHRPIGLKWVYKVKKNAAGEVIKHKARLVAKGYVQQPGVDFDEVFAPVARIESVRLLLALAAQEGWPVHHMDVKSAFLNGELIEEVYVRQPPGFTVAGHEDKVLRLDKALYGLRQAPRAWNAKLDETLIWPQNFILVGLFAFDLVCVR</sequence>
<dbReference type="AlphaFoldDB" id="A0A6G1EAV7"/>
<keyword evidence="3" id="KW-1185">Reference proteome</keyword>
<proteinExistence type="predicted"/>
<dbReference type="Proteomes" id="UP000479710">
    <property type="component" value="Unassembled WGS sequence"/>
</dbReference>
<dbReference type="OrthoDB" id="1930494at2759"/>